<proteinExistence type="predicted"/>
<feature type="transmembrane region" description="Helical" evidence="1">
    <location>
        <begin position="96"/>
        <end position="119"/>
    </location>
</feature>
<evidence type="ECO:0000313" key="3">
    <source>
        <dbReference type="Proteomes" id="UP001596391"/>
    </source>
</evidence>
<dbReference type="RefSeq" id="WP_263369466.1">
    <property type="nucleotide sequence ID" value="NZ_JAGSYD010000001.1"/>
</dbReference>
<keyword evidence="3" id="KW-1185">Reference proteome</keyword>
<dbReference type="Pfam" id="PF10990">
    <property type="entry name" value="DUF2809"/>
    <property type="match status" value="1"/>
</dbReference>
<comment type="caution">
    <text evidence="2">The sequence shown here is derived from an EMBL/GenBank/DDBJ whole genome shotgun (WGS) entry which is preliminary data.</text>
</comment>
<keyword evidence="1" id="KW-1133">Transmembrane helix</keyword>
<dbReference type="Proteomes" id="UP001596391">
    <property type="component" value="Unassembled WGS sequence"/>
</dbReference>
<evidence type="ECO:0000256" key="1">
    <source>
        <dbReference type="SAM" id="Phobius"/>
    </source>
</evidence>
<feature type="transmembrane region" description="Helical" evidence="1">
    <location>
        <begin position="33"/>
        <end position="54"/>
    </location>
</feature>
<keyword evidence="1" id="KW-0472">Membrane</keyword>
<sequence length="131" mass="14378">MLARRLHAALAMLVVIAAGIAWRYAPLHLPRFAWKYGGSMLWAVAVYCLCVVLLPRASVRVVALIAAVLALAVELSRLIAWSPLDAFRHTLAGKLLLGAIFSPRNVVAYWLAIAIATLVDRQRRAQAHQNS</sequence>
<gene>
    <name evidence="2" type="ORF">ACFQBQ_09175</name>
</gene>
<reference evidence="3" key="1">
    <citation type="journal article" date="2019" name="Int. J. Syst. Evol. Microbiol.">
        <title>The Global Catalogue of Microorganisms (GCM) 10K type strain sequencing project: providing services to taxonomists for standard genome sequencing and annotation.</title>
        <authorList>
            <consortium name="The Broad Institute Genomics Platform"/>
            <consortium name="The Broad Institute Genome Sequencing Center for Infectious Disease"/>
            <person name="Wu L."/>
            <person name="Ma J."/>
        </authorList>
    </citation>
    <scope>NUCLEOTIDE SEQUENCE [LARGE SCALE GENOMIC DNA]</scope>
    <source>
        <strain evidence="3">CGMCC 1.16026</strain>
    </source>
</reference>
<accession>A0ABW1Z8H6</accession>
<organism evidence="2 3">
    <name type="scientific">Granulicella cerasi</name>
    <dbReference type="NCBI Taxonomy" id="741063"/>
    <lineage>
        <taxon>Bacteria</taxon>
        <taxon>Pseudomonadati</taxon>
        <taxon>Acidobacteriota</taxon>
        <taxon>Terriglobia</taxon>
        <taxon>Terriglobales</taxon>
        <taxon>Acidobacteriaceae</taxon>
        <taxon>Granulicella</taxon>
    </lineage>
</organism>
<feature type="transmembrane region" description="Helical" evidence="1">
    <location>
        <begin position="61"/>
        <end position="84"/>
    </location>
</feature>
<name>A0ABW1Z8H6_9BACT</name>
<evidence type="ECO:0000313" key="2">
    <source>
        <dbReference type="EMBL" id="MFC6645747.1"/>
    </source>
</evidence>
<protein>
    <submittedName>
        <fullName evidence="2">DUF2809 domain-containing protein</fullName>
    </submittedName>
</protein>
<keyword evidence="1" id="KW-0812">Transmembrane</keyword>
<dbReference type="EMBL" id="JBHSWI010000001">
    <property type="protein sequence ID" value="MFC6645747.1"/>
    <property type="molecule type" value="Genomic_DNA"/>
</dbReference>
<dbReference type="InterPro" id="IPR021257">
    <property type="entry name" value="DUF2809"/>
</dbReference>